<protein>
    <submittedName>
        <fullName evidence="2">Uncharacterized protein</fullName>
    </submittedName>
</protein>
<evidence type="ECO:0000313" key="2">
    <source>
        <dbReference type="EMBL" id="KAH7349918.1"/>
    </source>
</evidence>
<accession>A0A8K0T6R6</accession>
<dbReference type="Proteomes" id="UP000813385">
    <property type="component" value="Unassembled WGS sequence"/>
</dbReference>
<comment type="caution">
    <text evidence="2">The sequence shown here is derived from an EMBL/GenBank/DDBJ whole genome shotgun (WGS) entry which is preliminary data.</text>
</comment>
<feature type="region of interest" description="Disordered" evidence="1">
    <location>
        <begin position="1"/>
        <end position="111"/>
    </location>
</feature>
<name>A0A8K0T6R6_9PEZI</name>
<gene>
    <name evidence="2" type="ORF">B0T11DRAFT_135866</name>
</gene>
<feature type="compositionally biased region" description="Basic residues" evidence="1">
    <location>
        <begin position="1"/>
        <end position="12"/>
    </location>
</feature>
<keyword evidence="3" id="KW-1185">Reference proteome</keyword>
<feature type="region of interest" description="Disordered" evidence="1">
    <location>
        <begin position="193"/>
        <end position="215"/>
    </location>
</feature>
<proteinExistence type="predicted"/>
<feature type="compositionally biased region" description="Low complexity" evidence="1">
    <location>
        <begin position="193"/>
        <end position="208"/>
    </location>
</feature>
<evidence type="ECO:0000313" key="3">
    <source>
        <dbReference type="Proteomes" id="UP000813385"/>
    </source>
</evidence>
<dbReference type="AlphaFoldDB" id="A0A8K0T6R6"/>
<organism evidence="2 3">
    <name type="scientific">Plectosphaerella cucumerina</name>
    <dbReference type="NCBI Taxonomy" id="40658"/>
    <lineage>
        <taxon>Eukaryota</taxon>
        <taxon>Fungi</taxon>
        <taxon>Dikarya</taxon>
        <taxon>Ascomycota</taxon>
        <taxon>Pezizomycotina</taxon>
        <taxon>Sordariomycetes</taxon>
        <taxon>Hypocreomycetidae</taxon>
        <taxon>Glomerellales</taxon>
        <taxon>Plectosphaerellaceae</taxon>
        <taxon>Plectosphaerella</taxon>
    </lineage>
</organism>
<evidence type="ECO:0000256" key="1">
    <source>
        <dbReference type="SAM" id="MobiDB-lite"/>
    </source>
</evidence>
<dbReference type="EMBL" id="JAGPXD010000006">
    <property type="protein sequence ID" value="KAH7349918.1"/>
    <property type="molecule type" value="Genomic_DNA"/>
</dbReference>
<sequence>MRPRSAGSRRVKPYVNPTPGLTPPRERRGTERNGTCLPGHLQPDADRGNPGSGRVTRAISRELSWQETSGRHRSSGSARPRPGPQRAATRGRDPPPSWHANPATPIGGTVDDWRSRASARRRHRYYALWVRVCVRAGRARTRDPLGVFGRRWSWKHGPRGTLVAFLEREGWLRNFLLSLFSGGLRGRGFLRAMVSPGTGSPRRSSSRSWDTDPHR</sequence>
<reference evidence="2" key="1">
    <citation type="journal article" date="2021" name="Nat. Commun.">
        <title>Genetic determinants of endophytism in the Arabidopsis root mycobiome.</title>
        <authorList>
            <person name="Mesny F."/>
            <person name="Miyauchi S."/>
            <person name="Thiergart T."/>
            <person name="Pickel B."/>
            <person name="Atanasova L."/>
            <person name="Karlsson M."/>
            <person name="Huettel B."/>
            <person name="Barry K.W."/>
            <person name="Haridas S."/>
            <person name="Chen C."/>
            <person name="Bauer D."/>
            <person name="Andreopoulos W."/>
            <person name="Pangilinan J."/>
            <person name="LaButti K."/>
            <person name="Riley R."/>
            <person name="Lipzen A."/>
            <person name="Clum A."/>
            <person name="Drula E."/>
            <person name="Henrissat B."/>
            <person name="Kohler A."/>
            <person name="Grigoriev I.V."/>
            <person name="Martin F.M."/>
            <person name="Hacquard S."/>
        </authorList>
    </citation>
    <scope>NUCLEOTIDE SEQUENCE</scope>
    <source>
        <strain evidence="2">MPI-CAGE-AT-0016</strain>
    </source>
</reference>